<dbReference type="SMART" id="SM00382">
    <property type="entry name" value="AAA"/>
    <property type="match status" value="1"/>
</dbReference>
<dbReference type="InterPro" id="IPR027417">
    <property type="entry name" value="P-loop_NTPase"/>
</dbReference>
<dbReference type="Gene3D" id="3.40.50.300">
    <property type="entry name" value="P-loop containing nucleotide triphosphate hydrolases"/>
    <property type="match status" value="1"/>
</dbReference>
<evidence type="ECO:0000256" key="1">
    <source>
        <dbReference type="ARBA" id="ARBA00022448"/>
    </source>
</evidence>
<dbReference type="InterPro" id="IPR003593">
    <property type="entry name" value="AAA+_ATPase"/>
</dbReference>
<dbReference type="GO" id="GO:0016887">
    <property type="term" value="F:ATP hydrolysis activity"/>
    <property type="evidence" value="ECO:0007669"/>
    <property type="project" value="InterPro"/>
</dbReference>
<dbReference type="InterPro" id="IPR050166">
    <property type="entry name" value="ABC_transporter_ATP-bind"/>
</dbReference>
<dbReference type="PROSITE" id="PS50893">
    <property type="entry name" value="ABC_TRANSPORTER_2"/>
    <property type="match status" value="1"/>
</dbReference>
<dbReference type="RefSeq" id="WP_229660852.1">
    <property type="nucleotide sequence ID" value="NZ_BMKQ01000001.1"/>
</dbReference>
<protein>
    <submittedName>
        <fullName evidence="6">ABC transporter ATP-binding protein</fullName>
    </submittedName>
</protein>
<feature type="region of interest" description="Disordered" evidence="4">
    <location>
        <begin position="1"/>
        <end position="24"/>
    </location>
</feature>
<gene>
    <name evidence="6" type="ORF">GCM10011519_26410</name>
</gene>
<organism evidence="6 7">
    <name type="scientific">Marmoricola endophyticus</name>
    <dbReference type="NCBI Taxonomy" id="2040280"/>
    <lineage>
        <taxon>Bacteria</taxon>
        <taxon>Bacillati</taxon>
        <taxon>Actinomycetota</taxon>
        <taxon>Actinomycetes</taxon>
        <taxon>Propionibacteriales</taxon>
        <taxon>Nocardioidaceae</taxon>
        <taxon>Marmoricola</taxon>
    </lineage>
</organism>
<reference evidence="6" key="2">
    <citation type="submission" date="2020-09" db="EMBL/GenBank/DDBJ databases">
        <authorList>
            <person name="Sun Q."/>
            <person name="Zhou Y."/>
        </authorList>
    </citation>
    <scope>NUCLEOTIDE SEQUENCE</scope>
    <source>
        <strain evidence="6">CGMCC 1.16067</strain>
    </source>
</reference>
<dbReference type="GO" id="GO:0005524">
    <property type="term" value="F:ATP binding"/>
    <property type="evidence" value="ECO:0007669"/>
    <property type="project" value="UniProtKB-KW"/>
</dbReference>
<dbReference type="Proteomes" id="UP000649179">
    <property type="component" value="Unassembled WGS sequence"/>
</dbReference>
<keyword evidence="7" id="KW-1185">Reference proteome</keyword>
<feature type="domain" description="ABC transporter" evidence="5">
    <location>
        <begin position="34"/>
        <end position="261"/>
    </location>
</feature>
<dbReference type="PANTHER" id="PTHR42788">
    <property type="entry name" value="TAURINE IMPORT ATP-BINDING PROTEIN-RELATED"/>
    <property type="match status" value="1"/>
</dbReference>
<evidence type="ECO:0000256" key="4">
    <source>
        <dbReference type="SAM" id="MobiDB-lite"/>
    </source>
</evidence>
<dbReference type="AlphaFoldDB" id="A0A917BMX6"/>
<evidence type="ECO:0000259" key="5">
    <source>
        <dbReference type="PROSITE" id="PS50893"/>
    </source>
</evidence>
<dbReference type="EMBL" id="BMKQ01000001">
    <property type="protein sequence ID" value="GGF51137.1"/>
    <property type="molecule type" value="Genomic_DNA"/>
</dbReference>
<reference evidence="6" key="1">
    <citation type="journal article" date="2014" name="Int. J. Syst. Evol. Microbiol.">
        <title>Complete genome sequence of Corynebacterium casei LMG S-19264T (=DSM 44701T), isolated from a smear-ripened cheese.</title>
        <authorList>
            <consortium name="US DOE Joint Genome Institute (JGI-PGF)"/>
            <person name="Walter F."/>
            <person name="Albersmeier A."/>
            <person name="Kalinowski J."/>
            <person name="Ruckert C."/>
        </authorList>
    </citation>
    <scope>NUCLEOTIDE SEQUENCE</scope>
    <source>
        <strain evidence="6">CGMCC 1.16067</strain>
    </source>
</reference>
<evidence type="ECO:0000256" key="2">
    <source>
        <dbReference type="ARBA" id="ARBA00022741"/>
    </source>
</evidence>
<dbReference type="InterPro" id="IPR003439">
    <property type="entry name" value="ABC_transporter-like_ATP-bd"/>
</dbReference>
<dbReference type="SUPFAM" id="SSF52540">
    <property type="entry name" value="P-loop containing nucleoside triphosphate hydrolases"/>
    <property type="match status" value="1"/>
</dbReference>
<name>A0A917BMX6_9ACTN</name>
<dbReference type="PROSITE" id="PS00211">
    <property type="entry name" value="ABC_TRANSPORTER_1"/>
    <property type="match status" value="1"/>
</dbReference>
<comment type="caution">
    <text evidence="6">The sequence shown here is derived from an EMBL/GenBank/DDBJ whole genome shotgun (WGS) entry which is preliminary data.</text>
</comment>
<dbReference type="Pfam" id="PF00005">
    <property type="entry name" value="ABC_tran"/>
    <property type="match status" value="1"/>
</dbReference>
<evidence type="ECO:0000313" key="7">
    <source>
        <dbReference type="Proteomes" id="UP000649179"/>
    </source>
</evidence>
<evidence type="ECO:0000256" key="3">
    <source>
        <dbReference type="ARBA" id="ARBA00022840"/>
    </source>
</evidence>
<dbReference type="PANTHER" id="PTHR42788:SF13">
    <property type="entry name" value="ALIPHATIC SULFONATES IMPORT ATP-BINDING PROTEIN SSUB"/>
    <property type="match status" value="1"/>
</dbReference>
<keyword evidence="3 6" id="KW-0067">ATP-binding</keyword>
<proteinExistence type="predicted"/>
<dbReference type="CDD" id="cd03293">
    <property type="entry name" value="ABC_NrtD_SsuB_transporters"/>
    <property type="match status" value="1"/>
</dbReference>
<dbReference type="InterPro" id="IPR017871">
    <property type="entry name" value="ABC_transporter-like_CS"/>
</dbReference>
<keyword evidence="1" id="KW-0813">Transport</keyword>
<sequence>MPELTANDVAPVEGAQVPPSEPRSGDEVIAMTGIQHTYLAGNGEEIPAVGDATLRVGAGEFVSIIGPSGCGKSTLLKIIAGLVHPSAGDIRVQGHSPADVAPEYGLVFQAPNLLPWRNVAANVGLPLEINGVGRRDRERRVEELLELVGLQGFGRKSPRELSGGMQQRVAIARALTTDPPLLLMDEPFGALDAMTREQMNIELQAVNAELGTAVVMVTHSIDEAVFLSDRVVVMSARPSRVAADLPIDLPRPRGQETFGSAELGRHANQVRAVMNQAGGH</sequence>
<evidence type="ECO:0000313" key="6">
    <source>
        <dbReference type="EMBL" id="GGF51137.1"/>
    </source>
</evidence>
<keyword evidence="2" id="KW-0547">Nucleotide-binding</keyword>
<accession>A0A917BMX6</accession>